<dbReference type="GO" id="GO:0043709">
    <property type="term" value="P:cell adhesion involved in single-species biofilm formation"/>
    <property type="evidence" value="ECO:0007669"/>
    <property type="project" value="InterPro"/>
</dbReference>
<dbReference type="InterPro" id="IPR023829">
    <property type="entry name" value="PGA_PgaD"/>
</dbReference>
<gene>
    <name evidence="2" type="ORF">AD953_05250</name>
</gene>
<reference evidence="2 3" key="1">
    <citation type="submission" date="2015-06" db="EMBL/GenBank/DDBJ databases">
        <title>Improved classification and identification of acetic acid bacteria using matrix-assisted laser desorption/ionization time-of-flight mass spectrometry; Gluconobacter nephelii and Gluconobacter uchimurae are later heterotypic synonyms of Gluconobacter japonicus and Gluconobacter oxydans, respectively.</title>
        <authorList>
            <person name="Li L."/>
            <person name="Cleenwerck I."/>
            <person name="De Vuyst L."/>
            <person name="Vandamme P."/>
        </authorList>
    </citation>
    <scope>NUCLEOTIDE SEQUENCE [LARGE SCALE GENOMIC DNA]</scope>
    <source>
        <strain evidence="2 3">LMG 1604</strain>
    </source>
</reference>
<keyword evidence="1" id="KW-0812">Transmembrane</keyword>
<protein>
    <recommendedName>
        <fullName evidence="4">Poly-beta-1,6-N-acetyl-D-glucosamine biosynthesis protein PgaD</fullName>
    </recommendedName>
</protein>
<evidence type="ECO:0000313" key="2">
    <source>
        <dbReference type="EMBL" id="KXV76552.1"/>
    </source>
</evidence>
<evidence type="ECO:0008006" key="4">
    <source>
        <dbReference type="Google" id="ProtNLM"/>
    </source>
</evidence>
<proteinExistence type="predicted"/>
<dbReference type="AlphaFoldDB" id="A0A149V8V8"/>
<comment type="caution">
    <text evidence="2">The sequence shown here is derived from an EMBL/GenBank/DDBJ whole genome shotgun (WGS) entry which is preliminary data.</text>
</comment>
<keyword evidence="1" id="KW-1133">Transmembrane helix</keyword>
<dbReference type="EMBL" id="LHZZ01000462">
    <property type="protein sequence ID" value="KXV76552.1"/>
    <property type="molecule type" value="Genomic_DNA"/>
</dbReference>
<evidence type="ECO:0000256" key="1">
    <source>
        <dbReference type="SAM" id="Phobius"/>
    </source>
</evidence>
<dbReference type="NCBIfam" id="TIGR03940">
    <property type="entry name" value="PGA_PgaD"/>
    <property type="match status" value="1"/>
</dbReference>
<feature type="transmembrane region" description="Helical" evidence="1">
    <location>
        <begin position="70"/>
        <end position="93"/>
    </location>
</feature>
<sequence length="156" mass="17945">MTISARKRKDIPVMDNNIIKTQRTKHYILLDVVITIFAWIGFIYLVASGFTRNIFNTYHLPVKASIPQTINSLLLYCVIMIILASILIGWALYNKRRFRVERRKRREEIKLETLAESLDVDPNVLEALQANKTSRIHHDGGARITQIADLEGSKNP</sequence>
<evidence type="ECO:0000313" key="3">
    <source>
        <dbReference type="Proteomes" id="UP000075538"/>
    </source>
</evidence>
<keyword evidence="1" id="KW-0472">Membrane</keyword>
<dbReference type="PATRIC" id="fig|178901.15.peg.1414"/>
<feature type="transmembrane region" description="Helical" evidence="1">
    <location>
        <begin position="27"/>
        <end position="50"/>
    </location>
</feature>
<organism evidence="2 3">
    <name type="scientific">Acetobacter malorum</name>
    <dbReference type="NCBI Taxonomy" id="178901"/>
    <lineage>
        <taxon>Bacteria</taxon>
        <taxon>Pseudomonadati</taxon>
        <taxon>Pseudomonadota</taxon>
        <taxon>Alphaproteobacteria</taxon>
        <taxon>Acetobacterales</taxon>
        <taxon>Acetobacteraceae</taxon>
        <taxon>Acetobacter</taxon>
    </lineage>
</organism>
<dbReference type="Proteomes" id="UP000075538">
    <property type="component" value="Unassembled WGS sequence"/>
</dbReference>
<accession>A0A149V8V8</accession>
<dbReference type="Pfam" id="PF13994">
    <property type="entry name" value="PgaD"/>
    <property type="match status" value="1"/>
</dbReference>
<dbReference type="RefSeq" id="WP_061490625.1">
    <property type="nucleotide sequence ID" value="NZ_LHZZ01000462.1"/>
</dbReference>
<name>A0A149V8V8_9PROT</name>